<dbReference type="PRINTS" id="PR00598">
    <property type="entry name" value="HTHMARR"/>
</dbReference>
<keyword evidence="6" id="KW-1185">Reference proteome</keyword>
<dbReference type="EMBL" id="CAXJRC010000001">
    <property type="protein sequence ID" value="CAL2104755.1"/>
    <property type="molecule type" value="Genomic_DNA"/>
</dbReference>
<comment type="caution">
    <text evidence="5">The sequence shown here is derived from an EMBL/GenBank/DDBJ whole genome shotgun (WGS) entry which is preliminary data.</text>
</comment>
<protein>
    <submittedName>
        <fullName evidence="5">MarR family transcriptional regulator</fullName>
    </submittedName>
</protein>
<evidence type="ECO:0000313" key="5">
    <source>
        <dbReference type="EMBL" id="CAL2104755.1"/>
    </source>
</evidence>
<dbReference type="InterPro" id="IPR055166">
    <property type="entry name" value="Transc_reg_Sar_Rot_HTH"/>
</dbReference>
<dbReference type="PROSITE" id="PS50995">
    <property type="entry name" value="HTH_MARR_2"/>
    <property type="match status" value="1"/>
</dbReference>
<evidence type="ECO:0000256" key="1">
    <source>
        <dbReference type="ARBA" id="ARBA00023015"/>
    </source>
</evidence>
<feature type="domain" description="HTH marR-type" evidence="4">
    <location>
        <begin position="16"/>
        <end position="150"/>
    </location>
</feature>
<evidence type="ECO:0000259" key="4">
    <source>
        <dbReference type="PROSITE" id="PS50995"/>
    </source>
</evidence>
<accession>A0ABM9PGL4</accession>
<keyword evidence="1" id="KW-0805">Transcription regulation</keyword>
<keyword evidence="3" id="KW-0804">Transcription</keyword>
<dbReference type="SUPFAM" id="SSF46785">
    <property type="entry name" value="Winged helix' DNA-binding domain"/>
    <property type="match status" value="1"/>
</dbReference>
<dbReference type="SMART" id="SM00347">
    <property type="entry name" value="HTH_MARR"/>
    <property type="match status" value="1"/>
</dbReference>
<dbReference type="Pfam" id="PF22381">
    <property type="entry name" value="Staph_reg_Sar_Rot"/>
    <property type="match status" value="1"/>
</dbReference>
<dbReference type="PANTHER" id="PTHR33164">
    <property type="entry name" value="TRANSCRIPTIONAL REGULATOR, MARR FAMILY"/>
    <property type="match status" value="1"/>
</dbReference>
<keyword evidence="2" id="KW-0238">DNA-binding</keyword>
<dbReference type="PANTHER" id="PTHR33164:SF101">
    <property type="entry name" value="TRANSCRIPTIONAL REPRESSOR MPRA"/>
    <property type="match status" value="1"/>
</dbReference>
<dbReference type="Proteomes" id="UP001497602">
    <property type="component" value="Unassembled WGS sequence"/>
</dbReference>
<gene>
    <name evidence="5" type="ORF">T190115A13A_100043</name>
</gene>
<reference evidence="5 6" key="1">
    <citation type="submission" date="2024-05" db="EMBL/GenBank/DDBJ databases">
        <authorList>
            <person name="Duchaud E."/>
        </authorList>
    </citation>
    <scope>NUCLEOTIDE SEQUENCE [LARGE SCALE GENOMIC DNA]</scope>
    <source>
        <strain evidence="5">Ena-SAMPLE-TAB-13-05-2024-13:56:06:370-140305</strain>
    </source>
</reference>
<dbReference type="RefSeq" id="WP_348702080.1">
    <property type="nucleotide sequence ID" value="NZ_CAXIYA010000001.1"/>
</dbReference>
<dbReference type="InterPro" id="IPR000835">
    <property type="entry name" value="HTH_MarR-typ"/>
</dbReference>
<name>A0ABM9PGL4_9FLAO</name>
<sequence length="150" mass="17649">MAKIDDDIKTNFENSRHRLIANIIHTGNWFRNTYSNFLKPFGISMQQFNILRILKGSNDWRNMNDVKSLMIDKTPNTTRLSDKLLEKELIERKRSDTDRRVVYVRITDKGLLLLENIDKKSDEIGLMNFLNNISIEEAQFSSDILDKLKE</sequence>
<organism evidence="5 6">
    <name type="scientific">Tenacibaculum vairaonense</name>
    <dbReference type="NCBI Taxonomy" id="3137860"/>
    <lineage>
        <taxon>Bacteria</taxon>
        <taxon>Pseudomonadati</taxon>
        <taxon>Bacteroidota</taxon>
        <taxon>Flavobacteriia</taxon>
        <taxon>Flavobacteriales</taxon>
        <taxon>Flavobacteriaceae</taxon>
        <taxon>Tenacibaculum</taxon>
    </lineage>
</organism>
<dbReference type="InterPro" id="IPR036388">
    <property type="entry name" value="WH-like_DNA-bd_sf"/>
</dbReference>
<evidence type="ECO:0000256" key="2">
    <source>
        <dbReference type="ARBA" id="ARBA00023125"/>
    </source>
</evidence>
<proteinExistence type="predicted"/>
<evidence type="ECO:0000313" key="6">
    <source>
        <dbReference type="Proteomes" id="UP001497602"/>
    </source>
</evidence>
<dbReference type="Gene3D" id="1.10.10.10">
    <property type="entry name" value="Winged helix-like DNA-binding domain superfamily/Winged helix DNA-binding domain"/>
    <property type="match status" value="1"/>
</dbReference>
<evidence type="ECO:0000256" key="3">
    <source>
        <dbReference type="ARBA" id="ARBA00023163"/>
    </source>
</evidence>
<dbReference type="InterPro" id="IPR039422">
    <property type="entry name" value="MarR/SlyA-like"/>
</dbReference>
<dbReference type="InterPro" id="IPR036390">
    <property type="entry name" value="WH_DNA-bd_sf"/>
</dbReference>